<dbReference type="Proteomes" id="UP001497482">
    <property type="component" value="Chromosome 1"/>
</dbReference>
<dbReference type="AlphaFoldDB" id="A0AAV2IS60"/>
<evidence type="ECO:0000256" key="1">
    <source>
        <dbReference type="SAM" id="Phobius"/>
    </source>
</evidence>
<keyword evidence="3" id="KW-1185">Reference proteome</keyword>
<gene>
    <name evidence="2" type="ORF">KC01_LOCUS734</name>
</gene>
<keyword evidence="1" id="KW-1133">Transmembrane helix</keyword>
<keyword evidence="1" id="KW-0812">Transmembrane</keyword>
<evidence type="ECO:0000313" key="2">
    <source>
        <dbReference type="EMBL" id="CAL1568034.1"/>
    </source>
</evidence>
<reference evidence="2 3" key="1">
    <citation type="submission" date="2024-04" db="EMBL/GenBank/DDBJ databases">
        <authorList>
            <person name="Waldvogel A.-M."/>
            <person name="Schoenle A."/>
        </authorList>
    </citation>
    <scope>NUCLEOTIDE SEQUENCE [LARGE SCALE GENOMIC DNA]</scope>
</reference>
<accession>A0AAV2IS60</accession>
<keyword evidence="1" id="KW-0472">Membrane</keyword>
<dbReference type="EMBL" id="OZ035823">
    <property type="protein sequence ID" value="CAL1568034.1"/>
    <property type="molecule type" value="Genomic_DNA"/>
</dbReference>
<proteinExistence type="predicted"/>
<sequence>MIRDAHVPTSCLSDCDWESLCGSHSVGVTLWESLCGSHSVGVTLWESLCGSHFVGVTLCSSEIPGDSSENKEQLLAKLKVVKRIIIVCFVLTAISHLPAAPILSIDFGACVHSASLMANMRLVMSSTMYKP</sequence>
<evidence type="ECO:0000313" key="3">
    <source>
        <dbReference type="Proteomes" id="UP001497482"/>
    </source>
</evidence>
<protein>
    <submittedName>
        <fullName evidence="2">Uncharacterized protein</fullName>
    </submittedName>
</protein>
<feature type="transmembrane region" description="Helical" evidence="1">
    <location>
        <begin position="80"/>
        <end position="99"/>
    </location>
</feature>
<name>A0AAV2IS60_KNICA</name>
<organism evidence="2 3">
    <name type="scientific">Knipowitschia caucasica</name>
    <name type="common">Caucasian dwarf goby</name>
    <name type="synonym">Pomatoschistus caucasicus</name>
    <dbReference type="NCBI Taxonomy" id="637954"/>
    <lineage>
        <taxon>Eukaryota</taxon>
        <taxon>Metazoa</taxon>
        <taxon>Chordata</taxon>
        <taxon>Craniata</taxon>
        <taxon>Vertebrata</taxon>
        <taxon>Euteleostomi</taxon>
        <taxon>Actinopterygii</taxon>
        <taxon>Neopterygii</taxon>
        <taxon>Teleostei</taxon>
        <taxon>Neoteleostei</taxon>
        <taxon>Acanthomorphata</taxon>
        <taxon>Gobiaria</taxon>
        <taxon>Gobiiformes</taxon>
        <taxon>Gobioidei</taxon>
        <taxon>Gobiidae</taxon>
        <taxon>Gobiinae</taxon>
        <taxon>Knipowitschia</taxon>
    </lineage>
</organism>